<dbReference type="InParanoid" id="A0A1Y1UB98"/>
<feature type="compositionally biased region" description="Basic residues" evidence="1">
    <location>
        <begin position="24"/>
        <end position="33"/>
    </location>
</feature>
<proteinExistence type="predicted"/>
<comment type="caution">
    <text evidence="2">The sequence shown here is derived from an EMBL/GenBank/DDBJ whole genome shotgun (WGS) entry which is preliminary data.</text>
</comment>
<name>A0A1Y1UB98_9TREE</name>
<evidence type="ECO:0000256" key="1">
    <source>
        <dbReference type="SAM" id="MobiDB-lite"/>
    </source>
</evidence>
<evidence type="ECO:0000313" key="3">
    <source>
        <dbReference type="Proteomes" id="UP000193218"/>
    </source>
</evidence>
<gene>
    <name evidence="2" type="ORF">BD324DRAFT_632299</name>
</gene>
<dbReference type="GeneID" id="33558314"/>
<feature type="region of interest" description="Disordered" evidence="1">
    <location>
        <begin position="184"/>
        <end position="221"/>
    </location>
</feature>
<keyword evidence="3" id="KW-1185">Reference proteome</keyword>
<feature type="region of interest" description="Disordered" evidence="1">
    <location>
        <begin position="1"/>
        <end position="127"/>
    </location>
</feature>
<feature type="compositionally biased region" description="Basic and acidic residues" evidence="1">
    <location>
        <begin position="65"/>
        <end position="74"/>
    </location>
</feature>
<organism evidence="2 3">
    <name type="scientific">Kockovaella imperatae</name>
    <dbReference type="NCBI Taxonomy" id="4999"/>
    <lineage>
        <taxon>Eukaryota</taxon>
        <taxon>Fungi</taxon>
        <taxon>Dikarya</taxon>
        <taxon>Basidiomycota</taxon>
        <taxon>Agaricomycotina</taxon>
        <taxon>Tremellomycetes</taxon>
        <taxon>Tremellales</taxon>
        <taxon>Cuniculitremaceae</taxon>
        <taxon>Kockovaella</taxon>
    </lineage>
</organism>
<protein>
    <submittedName>
        <fullName evidence="2">Uncharacterized protein</fullName>
    </submittedName>
</protein>
<dbReference type="RefSeq" id="XP_021869501.1">
    <property type="nucleotide sequence ID" value="XM_022016505.1"/>
</dbReference>
<dbReference type="Proteomes" id="UP000193218">
    <property type="component" value="Unassembled WGS sequence"/>
</dbReference>
<evidence type="ECO:0000313" key="2">
    <source>
        <dbReference type="EMBL" id="ORX35311.1"/>
    </source>
</evidence>
<reference evidence="2 3" key="1">
    <citation type="submission" date="2017-03" db="EMBL/GenBank/DDBJ databases">
        <title>Widespread Adenine N6-methylation of Active Genes in Fungi.</title>
        <authorList>
            <consortium name="DOE Joint Genome Institute"/>
            <person name="Mondo S.J."/>
            <person name="Dannebaum R.O."/>
            <person name="Kuo R.C."/>
            <person name="Louie K.B."/>
            <person name="Bewick A.J."/>
            <person name="Labutti K."/>
            <person name="Haridas S."/>
            <person name="Kuo A."/>
            <person name="Salamov A."/>
            <person name="Ahrendt S.R."/>
            <person name="Lau R."/>
            <person name="Bowen B.P."/>
            <person name="Lipzen A."/>
            <person name="Sullivan W."/>
            <person name="Andreopoulos W.B."/>
            <person name="Clum A."/>
            <person name="Lindquist E."/>
            <person name="Daum C."/>
            <person name="Northen T.R."/>
            <person name="Ramamoorthy G."/>
            <person name="Schmitz R.J."/>
            <person name="Gryganskyi A."/>
            <person name="Culley D."/>
            <person name="Magnuson J."/>
            <person name="James T.Y."/>
            <person name="O'Malley M.A."/>
            <person name="Stajich J.E."/>
            <person name="Spatafora J.W."/>
            <person name="Visel A."/>
            <person name="Grigoriev I.V."/>
        </authorList>
    </citation>
    <scope>NUCLEOTIDE SEQUENCE [LARGE SCALE GENOMIC DNA]</scope>
    <source>
        <strain evidence="2 3">NRRL Y-17943</strain>
    </source>
</reference>
<dbReference type="AlphaFoldDB" id="A0A1Y1UB98"/>
<sequence length="262" mass="28326">MSSIPKDISITKPGESSTTGALGVRRRSSRAHSSKQAENGHEARNSNTTTSLATGIGVGKSGRKRVGEPARRGDEEDLISPSERETTNVKRPRHQSPRKPLSEPPDPPDGPDGIAGKGKIKDTGPMIDPDLLLKRVHSYPSGLTPFRYPCHHLELPSPPVSDPNDPNFKRYDPAAKTYQLEPTEISSYPGNSVPAPLHPRQTLQPGDESTRQLLPQSGGADIVHEAEPYESLSALLSASDFQNHFAELEAQGIFAQPEGPDE</sequence>
<dbReference type="EMBL" id="NBSH01000011">
    <property type="protein sequence ID" value="ORX35311.1"/>
    <property type="molecule type" value="Genomic_DNA"/>
</dbReference>
<accession>A0A1Y1UB98</accession>